<dbReference type="GO" id="GO:0032549">
    <property type="term" value="F:ribonucleoside binding"/>
    <property type="evidence" value="ECO:0007669"/>
    <property type="project" value="InterPro"/>
</dbReference>
<name>A0A160JE50_9PROT</name>
<evidence type="ECO:0000256" key="9">
    <source>
        <dbReference type="RuleBase" id="RU000434"/>
    </source>
</evidence>
<dbReference type="NCBIfam" id="NF001616">
    <property type="entry name" value="PRK00405.1"/>
    <property type="match status" value="1"/>
</dbReference>
<gene>
    <name evidence="8 17" type="primary">rpoB</name>
    <name evidence="17" type="ORF">A6A40_01805</name>
</gene>
<dbReference type="InterPro" id="IPR037033">
    <property type="entry name" value="DNA-dir_RNAP_su2_hyb_sf"/>
</dbReference>
<dbReference type="Gene3D" id="2.40.50.100">
    <property type="match status" value="1"/>
</dbReference>
<dbReference type="RefSeq" id="WP_063633862.1">
    <property type="nucleotide sequence ID" value="NZ_CP015285.1"/>
</dbReference>
<keyword evidence="5 8" id="KW-0548">Nucleotidyltransferase</keyword>
<feature type="domain" description="DNA-directed RNA polymerase subunit 2 hybrid-binding" evidence="11">
    <location>
        <begin position="750"/>
        <end position="1317"/>
    </location>
</feature>
<dbReference type="Gene3D" id="2.40.270.10">
    <property type="entry name" value="DNA-directed RNA polymerase, subunit 2, domain 6"/>
    <property type="match status" value="1"/>
</dbReference>
<dbReference type="InterPro" id="IPR007121">
    <property type="entry name" value="RNA_pol_bsu_CS"/>
</dbReference>
<comment type="function">
    <text evidence="8 10">DNA-dependent RNA polymerase catalyzes the transcription of DNA into RNA using the four ribonucleoside triphosphates as substrates.</text>
</comment>
<dbReference type="KEGG" id="ahu:A6A40_01805"/>
<dbReference type="FunFam" id="3.90.1800.10:FF:000001">
    <property type="entry name" value="DNA-directed RNA polymerase subunit beta"/>
    <property type="match status" value="1"/>
</dbReference>
<dbReference type="GO" id="GO:0006351">
    <property type="term" value="P:DNA-templated transcription"/>
    <property type="evidence" value="ECO:0007669"/>
    <property type="project" value="UniProtKB-UniRule"/>
</dbReference>
<dbReference type="Pfam" id="PF00562">
    <property type="entry name" value="RNA_pol_Rpb2_6"/>
    <property type="match status" value="1"/>
</dbReference>
<dbReference type="FunFam" id="2.40.50.100:FF:000006">
    <property type="entry name" value="DNA-directed RNA polymerase subunit beta"/>
    <property type="match status" value="1"/>
</dbReference>
<dbReference type="STRING" id="1226968.A6A40_01805"/>
<evidence type="ECO:0000259" key="15">
    <source>
        <dbReference type="Pfam" id="PF04565"/>
    </source>
</evidence>
<evidence type="ECO:0000259" key="14">
    <source>
        <dbReference type="Pfam" id="PF04563"/>
    </source>
</evidence>
<evidence type="ECO:0000256" key="8">
    <source>
        <dbReference type="HAMAP-Rule" id="MF_01321"/>
    </source>
</evidence>
<feature type="domain" description="RNA polymerase beta subunit protrusion" evidence="14">
    <location>
        <begin position="27"/>
        <end position="530"/>
    </location>
</feature>
<dbReference type="Pfam" id="PF04563">
    <property type="entry name" value="RNA_pol_Rpb2_1"/>
    <property type="match status" value="1"/>
</dbReference>
<dbReference type="Pfam" id="PF04561">
    <property type="entry name" value="RNA_pol_Rpb2_2"/>
    <property type="match status" value="1"/>
</dbReference>
<evidence type="ECO:0000313" key="18">
    <source>
        <dbReference type="Proteomes" id="UP000077405"/>
    </source>
</evidence>
<keyword evidence="3 8" id="KW-0240">DNA-directed RNA polymerase</keyword>
<dbReference type="InterPro" id="IPR007645">
    <property type="entry name" value="RNA_pol_Rpb2_3"/>
</dbReference>
<reference evidence="17 18" key="1">
    <citation type="journal article" date="2013" name="Int. J. Syst. Evol. Microbiol.">
        <title>Azospirillum humicireducens sp. nov., a nitrogen-fixing bacterium isolated from a microbial fuel cell.</title>
        <authorList>
            <person name="Zhou S."/>
            <person name="Han L."/>
            <person name="Wang Y."/>
            <person name="Yang G."/>
            <person name="Zhuang L."/>
            <person name="Hu P."/>
        </authorList>
    </citation>
    <scope>NUCLEOTIDE SEQUENCE [LARGE SCALE GENOMIC DNA]</scope>
    <source>
        <strain evidence="17 18">SgZ-5</strain>
    </source>
</reference>
<dbReference type="HAMAP" id="MF_01321">
    <property type="entry name" value="RNApol_bact_RpoB"/>
    <property type="match status" value="1"/>
</dbReference>
<evidence type="ECO:0000256" key="10">
    <source>
        <dbReference type="RuleBase" id="RU363031"/>
    </source>
</evidence>
<dbReference type="InterPro" id="IPR007641">
    <property type="entry name" value="RNA_pol_Rpb2_7"/>
</dbReference>
<dbReference type="Pfam" id="PF04560">
    <property type="entry name" value="RNA_pol_Rpb2_7"/>
    <property type="match status" value="1"/>
</dbReference>
<dbReference type="InterPro" id="IPR010243">
    <property type="entry name" value="RNA_pol_bsu_bac"/>
</dbReference>
<dbReference type="OrthoDB" id="9803954at2"/>
<evidence type="ECO:0000259" key="12">
    <source>
        <dbReference type="Pfam" id="PF04560"/>
    </source>
</evidence>
<dbReference type="EMBL" id="CP015285">
    <property type="protein sequence ID" value="ANC90734.1"/>
    <property type="molecule type" value="Genomic_DNA"/>
</dbReference>
<feature type="domain" description="RNA polymerase Rpb2" evidence="15">
    <location>
        <begin position="546"/>
        <end position="614"/>
    </location>
</feature>
<comment type="subunit">
    <text evidence="8 10">The RNAP catalytic core consists of 2 alpha, 1 beta, 1 beta' and 1 omega subunit. When a sigma factor is associated with the core the holoenzyme is formed, which can initiate transcription.</text>
</comment>
<comment type="similarity">
    <text evidence="2">In the C-terminal section; belongs to the RNA polymerase beta' chain family.</text>
</comment>
<evidence type="ECO:0000259" key="13">
    <source>
        <dbReference type="Pfam" id="PF04561"/>
    </source>
</evidence>
<dbReference type="GO" id="GO:0003899">
    <property type="term" value="F:DNA-directed RNA polymerase activity"/>
    <property type="evidence" value="ECO:0007669"/>
    <property type="project" value="UniProtKB-UniRule"/>
</dbReference>
<proteinExistence type="inferred from homology"/>
<organism evidence="17 18">
    <name type="scientific">Azospirillum humicireducens</name>
    <dbReference type="NCBI Taxonomy" id="1226968"/>
    <lineage>
        <taxon>Bacteria</taxon>
        <taxon>Pseudomonadati</taxon>
        <taxon>Pseudomonadota</taxon>
        <taxon>Alphaproteobacteria</taxon>
        <taxon>Rhodospirillales</taxon>
        <taxon>Azospirillaceae</taxon>
        <taxon>Azospirillum</taxon>
    </lineage>
</organism>
<comment type="similarity">
    <text evidence="8 9">Belongs to the RNA polymerase beta chain family.</text>
</comment>
<dbReference type="Gene3D" id="2.30.150.10">
    <property type="entry name" value="DNA-directed RNA polymerase, beta subunit, external 1 domain"/>
    <property type="match status" value="1"/>
</dbReference>
<dbReference type="Gene3D" id="3.90.1800.10">
    <property type="entry name" value="RNA polymerase alpha subunit dimerisation domain"/>
    <property type="match status" value="1"/>
</dbReference>
<dbReference type="PROSITE" id="PS01166">
    <property type="entry name" value="RNA_POL_BETA"/>
    <property type="match status" value="1"/>
</dbReference>
<dbReference type="CDD" id="cd00653">
    <property type="entry name" value="RNA_pol_B_RPB2"/>
    <property type="match status" value="1"/>
</dbReference>
<dbReference type="Gene3D" id="2.40.50.150">
    <property type="match status" value="1"/>
</dbReference>
<dbReference type="GO" id="GO:0000428">
    <property type="term" value="C:DNA-directed RNA polymerase complex"/>
    <property type="evidence" value="ECO:0007669"/>
    <property type="project" value="UniProtKB-KW"/>
</dbReference>
<feature type="domain" description="RNA polymerase Rpb2" evidence="12">
    <location>
        <begin position="1319"/>
        <end position="1393"/>
    </location>
</feature>
<dbReference type="Pfam" id="PF10385">
    <property type="entry name" value="RNA_pol_Rpb2_45"/>
    <property type="match status" value="1"/>
</dbReference>
<evidence type="ECO:0000256" key="3">
    <source>
        <dbReference type="ARBA" id="ARBA00022478"/>
    </source>
</evidence>
<dbReference type="EC" id="2.7.7.6" evidence="8 10"/>
<accession>A0A160JE50</accession>
<dbReference type="Pfam" id="PF04565">
    <property type="entry name" value="RNA_pol_Rpb2_3"/>
    <property type="match status" value="1"/>
</dbReference>
<dbReference type="InterPro" id="IPR014724">
    <property type="entry name" value="RNA_pol_RPB2_OB-fold"/>
</dbReference>
<evidence type="ECO:0000256" key="1">
    <source>
        <dbReference type="ARBA" id="ARBA00007616"/>
    </source>
</evidence>
<dbReference type="Proteomes" id="UP000077405">
    <property type="component" value="Chromosome"/>
</dbReference>
<protein>
    <recommendedName>
        <fullName evidence="8 10">DNA-directed RNA polymerase subunit beta</fullName>
        <shortName evidence="8">RNAP subunit beta</shortName>
        <ecNumber evidence="8 10">2.7.7.6</ecNumber>
    </recommendedName>
    <alternativeName>
        <fullName evidence="8">RNA polymerase subunit beta</fullName>
    </alternativeName>
    <alternativeName>
        <fullName evidence="8">Transcriptase subunit beta</fullName>
    </alternativeName>
</protein>
<evidence type="ECO:0000256" key="7">
    <source>
        <dbReference type="ARBA" id="ARBA00048552"/>
    </source>
</evidence>
<dbReference type="InterPro" id="IPR007120">
    <property type="entry name" value="DNA-dir_RNAP_su2_dom"/>
</dbReference>
<keyword evidence="18" id="KW-1185">Reference proteome</keyword>
<evidence type="ECO:0000256" key="5">
    <source>
        <dbReference type="ARBA" id="ARBA00022695"/>
    </source>
</evidence>
<comment type="catalytic activity">
    <reaction evidence="7 8 10">
        <text>RNA(n) + a ribonucleoside 5'-triphosphate = RNA(n+1) + diphosphate</text>
        <dbReference type="Rhea" id="RHEA:21248"/>
        <dbReference type="Rhea" id="RHEA-COMP:14527"/>
        <dbReference type="Rhea" id="RHEA-COMP:17342"/>
        <dbReference type="ChEBI" id="CHEBI:33019"/>
        <dbReference type="ChEBI" id="CHEBI:61557"/>
        <dbReference type="ChEBI" id="CHEBI:140395"/>
        <dbReference type="EC" id="2.7.7.6"/>
    </reaction>
</comment>
<dbReference type="GO" id="GO:0003677">
    <property type="term" value="F:DNA binding"/>
    <property type="evidence" value="ECO:0007669"/>
    <property type="project" value="UniProtKB-UniRule"/>
</dbReference>
<evidence type="ECO:0000256" key="6">
    <source>
        <dbReference type="ARBA" id="ARBA00023163"/>
    </source>
</evidence>
<dbReference type="InterPro" id="IPR042107">
    <property type="entry name" value="DNA-dir_RNA_pol_bsu_ext_1_sf"/>
</dbReference>
<evidence type="ECO:0000256" key="2">
    <source>
        <dbReference type="ARBA" id="ARBA00009839"/>
    </source>
</evidence>
<keyword evidence="6 8" id="KW-0804">Transcription</keyword>
<evidence type="ECO:0000259" key="11">
    <source>
        <dbReference type="Pfam" id="PF00562"/>
    </source>
</evidence>
<dbReference type="InterPro" id="IPR007644">
    <property type="entry name" value="RNA_pol_bsu_protrusion"/>
</dbReference>
<dbReference type="InterPro" id="IPR007642">
    <property type="entry name" value="RNA_pol_Rpb2_2"/>
</dbReference>
<dbReference type="NCBIfam" id="TIGR02013">
    <property type="entry name" value="rpoB"/>
    <property type="match status" value="1"/>
</dbReference>
<feature type="domain" description="DNA-directed RNA polymerase beta subunit external 1" evidence="16">
    <location>
        <begin position="624"/>
        <end position="689"/>
    </location>
</feature>
<evidence type="ECO:0000259" key="16">
    <source>
        <dbReference type="Pfam" id="PF10385"/>
    </source>
</evidence>
<dbReference type="Gene3D" id="3.90.1100.10">
    <property type="match status" value="2"/>
</dbReference>
<dbReference type="InterPro" id="IPR019462">
    <property type="entry name" value="DNA-dir_RNA_pol_bsu_external_1"/>
</dbReference>
<evidence type="ECO:0000256" key="4">
    <source>
        <dbReference type="ARBA" id="ARBA00022679"/>
    </source>
</evidence>
<dbReference type="PANTHER" id="PTHR20856">
    <property type="entry name" value="DNA-DIRECTED RNA POLYMERASE I SUBUNIT 2"/>
    <property type="match status" value="1"/>
</dbReference>
<dbReference type="SUPFAM" id="SSF64484">
    <property type="entry name" value="beta and beta-prime subunits of DNA dependent RNA-polymerase"/>
    <property type="match status" value="1"/>
</dbReference>
<keyword evidence="4 8" id="KW-0808">Transferase</keyword>
<evidence type="ECO:0000313" key="17">
    <source>
        <dbReference type="EMBL" id="ANC90734.1"/>
    </source>
</evidence>
<feature type="domain" description="RNA polymerase Rpb2" evidence="13">
    <location>
        <begin position="381"/>
        <end position="487"/>
    </location>
</feature>
<sequence>MAKSFTGRKRVRKSFGRIPEVTQMPNLIEVQRSSYDHFLQMDVAPEKRANLGLQEVFKSVFPIKDFSDRAVLDFVKYELEQPKYDVEECQQRGMTFAAPLKVTLRLSVFDVEEDTGLRSIRDIKEQDVYMGDMPLMTANGTFIINGTERVIVSQMHRSPGVFFDHDKGKTHASGKYLFAARVIPYRGSWLDFEFDAKDLVYVRIDRRRKLPATTLLFALDGAETEALRAERKANRKDLLPYEAQGMSKEEILNYFYDTITYSRSAGGWKTPFSAERMKGVKLASDLVDAATGAIVAEAGTKMTPRVIKKLVEAGLTEQQVSTEELTGRYLAVDIINERTGEVLFEAGDELSASDLEKLEKTGVDELPVLAIDHLNVGAYIRNTMNADRNASREDALIDIYRVMRPGEPPTLESAEALFSGLFFDSERYDLSAVGRVKMNARLNFQTDDQMRVLRKEDILEILKVLVNLKDGRGEIDDIDHLGNRRVRSVGELMENQYRVGLLRMERAIRERMSSVEIDTVMPHDLINAKPAAAAVREFFGSSQLSQFMDQTNPLSEITHKRRLSALGPGGLTRERAGFEVRDVHPTHYGRICPIETPEGPNIGLINSLATYARVNQYGFIESPYRKVIDGKVTNEVVYLSAMEEGRYVVAQANAELNPDNSFAADLVSCRQGGEYLMFRPEAIDLIDVSPKQLVSVAAALIPFLENDDANRALMGSNMQRQAVPLVKADAPLVGTGMEATVARDSGVTIVAKRSGIVDQVDATRIVVRATDSSDSTAPGVDIYNLLKFQRSNQNTCITQRPLVKVGDRVNAGDIVADGPSTDLGELALGRNVLVAFMPWNGYNFEDSILINERIVKDDVFTSIHIEEFEVMARDTKLGQEEITRDIPNVGEEALKNLDEAGIVYIGAEVRPGDILVGKVTPKGESPMTPEEKLLRAIFGEKASDVRDTSLRLPPGVVGTIVEVRVFSRRGVDKDERALAIERAEIEKLAKDRDDERGILERSFYTRLKEVLIGQTAQSGPKGMKGGTVLTDEVLAGLSKGLWRQIAIADEQVMETVENLAKVFDDSIKALQDRFENKVDKLQRGDELPPGVMKMVKVFVAVKRKLQPGDKMAGRHGNKGVVSRIIPQEDMPYLEDGTPVDLVLNPLGVPSRMNVGQILETHLGWAASGLGKQIGRAVDQYRLAIRQKAEGAPQLEALRSTLKSAYGEVTYNEDIADMTDGELLELGGNLRKGVPFATPVFDGAREEDICVHLERAGFDRSGQSTLVDGRTGETFDRKVTVGYIYMLKLHHLVDDKIHARSIGPYSLVTQQPLGGKAQFGGQRFGEMEVWALEAYGAAYTLQEMLTVKSDDVSGRTKVYEAIVRGDDNFEAGIPESFNVLVKELRSLGLNVELNQRSY</sequence>
<comment type="similarity">
    <text evidence="1">In the N-terminal section; belongs to the RNA polymerase beta chain family.</text>
</comment>
<dbReference type="InterPro" id="IPR015712">
    <property type="entry name" value="DNA-dir_RNA_pol_su2"/>
</dbReference>